<dbReference type="EMBL" id="GADI01004067">
    <property type="protein sequence ID" value="JAA69741.1"/>
    <property type="molecule type" value="mRNA"/>
</dbReference>
<proteinExistence type="evidence at transcript level"/>
<protein>
    <submittedName>
        <fullName evidence="2">Putative salivary kunitz domain protein</fullName>
    </submittedName>
</protein>
<sequence>MRSCFIFCLLAMCYIASANATSCWDVAPCRRFCEISYGNYDLTTEAPGTPCTMPGVKDGKCAGGECKRYKRD</sequence>
<evidence type="ECO:0000313" key="2">
    <source>
        <dbReference type="EMBL" id="JAA69741.1"/>
    </source>
</evidence>
<accession>A0A0K8RF90</accession>
<name>A0A0K8RF90_IXORI</name>
<reference evidence="2" key="1">
    <citation type="submission" date="2012-12" db="EMBL/GenBank/DDBJ databases">
        <title>Identification and characterization of a phenylalanine ammonia-lyase gene family in Isatis indigotica Fort.</title>
        <authorList>
            <person name="Liu Q."/>
            <person name="Chen J."/>
            <person name="Zhou X."/>
            <person name="Di P."/>
            <person name="Xiao Y."/>
            <person name="Xuan H."/>
            <person name="Zhang L."/>
            <person name="Chen W."/>
        </authorList>
    </citation>
    <scope>NUCLEOTIDE SEQUENCE</scope>
    <source>
        <tissue evidence="2">Salivary gland</tissue>
    </source>
</reference>
<evidence type="ECO:0000256" key="1">
    <source>
        <dbReference type="SAM" id="SignalP"/>
    </source>
</evidence>
<feature type="signal peptide" evidence="1">
    <location>
        <begin position="1"/>
        <end position="20"/>
    </location>
</feature>
<dbReference type="AlphaFoldDB" id="A0A0K8RF90"/>
<feature type="chain" id="PRO_5005517873" evidence="1">
    <location>
        <begin position="21"/>
        <end position="72"/>
    </location>
</feature>
<keyword evidence="1" id="KW-0732">Signal</keyword>
<organism evidence="2">
    <name type="scientific">Ixodes ricinus</name>
    <name type="common">Common tick</name>
    <name type="synonym">Acarus ricinus</name>
    <dbReference type="NCBI Taxonomy" id="34613"/>
    <lineage>
        <taxon>Eukaryota</taxon>
        <taxon>Metazoa</taxon>
        <taxon>Ecdysozoa</taxon>
        <taxon>Arthropoda</taxon>
        <taxon>Chelicerata</taxon>
        <taxon>Arachnida</taxon>
        <taxon>Acari</taxon>
        <taxon>Parasitiformes</taxon>
        <taxon>Ixodida</taxon>
        <taxon>Ixodoidea</taxon>
        <taxon>Ixodidae</taxon>
        <taxon>Ixodinae</taxon>
        <taxon>Ixodes</taxon>
    </lineage>
</organism>